<sequence length="81" mass="9556">MDDNNKLPYQQATKESILNLAIERYKSDVQIQCDIWNRRNVNASFPCHLNHLLQYSGLKLLSPEEYKKVQDEIIESLHKLL</sequence>
<evidence type="ECO:0000313" key="1">
    <source>
        <dbReference type="EMBL" id="GKH71460.1"/>
    </source>
</evidence>
<reference evidence="1" key="1">
    <citation type="submission" date="2022-01" db="EMBL/GenBank/DDBJ databases">
        <title>Novel bile acid biosynthetic pathways are enriched in the microbiome of centenarians.</title>
        <authorList>
            <person name="Sato Y."/>
            <person name="Atarashi K."/>
            <person name="Plichta R.D."/>
            <person name="Arai Y."/>
            <person name="Sasajima S."/>
            <person name="Kearney M.S."/>
            <person name="Suda W."/>
            <person name="Takeshita K."/>
            <person name="Sasaki T."/>
            <person name="Okamoto S."/>
            <person name="Skelly N.A."/>
            <person name="Okamura Y."/>
            <person name="Vlamakis H."/>
            <person name="Li Y."/>
            <person name="Tanoue T."/>
            <person name="Takei H."/>
            <person name="Nittono H."/>
            <person name="Narushima S."/>
            <person name="Irie J."/>
            <person name="Itoh H."/>
            <person name="Moriya K."/>
            <person name="Sugiura Y."/>
            <person name="Suematsu M."/>
            <person name="Moritoki N."/>
            <person name="Shibata S."/>
            <person name="Littman R.D."/>
            <person name="Fischbach A.M."/>
            <person name="Uwamino Y."/>
            <person name="Inoue T."/>
            <person name="Honda A."/>
            <person name="Hattori M."/>
            <person name="Murai T."/>
            <person name="Xavier J.R."/>
            <person name="Hirose N."/>
            <person name="Honda K."/>
        </authorList>
    </citation>
    <scope>NUCLEOTIDE SEQUENCE</scope>
    <source>
        <strain evidence="1">CE91-St3</strain>
    </source>
</reference>
<accession>A0AA37K6G9</accession>
<name>A0AA37K6G9_9BACT</name>
<protein>
    <submittedName>
        <fullName evidence="1">Uncharacterized protein</fullName>
    </submittedName>
</protein>
<dbReference type="EMBL" id="BQNZ01000001">
    <property type="protein sequence ID" value="GKH71460.1"/>
    <property type="molecule type" value="Genomic_DNA"/>
</dbReference>
<organism evidence="1 2">
    <name type="scientific">Parabacteroides merdae</name>
    <dbReference type="NCBI Taxonomy" id="46503"/>
    <lineage>
        <taxon>Bacteria</taxon>
        <taxon>Pseudomonadati</taxon>
        <taxon>Bacteroidota</taxon>
        <taxon>Bacteroidia</taxon>
        <taxon>Bacteroidales</taxon>
        <taxon>Tannerellaceae</taxon>
        <taxon>Parabacteroides</taxon>
    </lineage>
</organism>
<comment type="caution">
    <text evidence="1">The sequence shown here is derived from an EMBL/GenBank/DDBJ whole genome shotgun (WGS) entry which is preliminary data.</text>
</comment>
<dbReference type="AlphaFoldDB" id="A0AA37K6G9"/>
<proteinExistence type="predicted"/>
<evidence type="ECO:0000313" key="2">
    <source>
        <dbReference type="Proteomes" id="UP001055114"/>
    </source>
</evidence>
<dbReference type="Proteomes" id="UP001055114">
    <property type="component" value="Unassembled WGS sequence"/>
</dbReference>
<gene>
    <name evidence="1" type="ORF">CE91St3_13230</name>
</gene>